<proteinExistence type="predicted"/>
<name>A0A0R1WEG3_9LACO</name>
<protein>
    <recommendedName>
        <fullName evidence="3">Tetratricopeptide repeat protein</fullName>
    </recommendedName>
</protein>
<evidence type="ECO:0008006" key="3">
    <source>
        <dbReference type="Google" id="ProtNLM"/>
    </source>
</evidence>
<evidence type="ECO:0000313" key="2">
    <source>
        <dbReference type="Proteomes" id="UP000050973"/>
    </source>
</evidence>
<organism evidence="1 2">
    <name type="scientific">Limosilactobacillus oris DSM 4864</name>
    <dbReference type="NCBI Taxonomy" id="1423779"/>
    <lineage>
        <taxon>Bacteria</taxon>
        <taxon>Bacillati</taxon>
        <taxon>Bacillota</taxon>
        <taxon>Bacilli</taxon>
        <taxon>Lactobacillales</taxon>
        <taxon>Lactobacillaceae</taxon>
        <taxon>Limosilactobacillus</taxon>
    </lineage>
</organism>
<comment type="caution">
    <text evidence="1">The sequence shown here is derived from an EMBL/GenBank/DDBJ whole genome shotgun (WGS) entry which is preliminary data.</text>
</comment>
<dbReference type="Proteomes" id="UP000050973">
    <property type="component" value="Unassembled WGS sequence"/>
</dbReference>
<sequence length="321" mass="36484">MGLLAGMPQPHSVSKRKINMNNEQEERYQKALQLMTDEKWLEASSLLEDLIDEQPSDDVTKALVLALYRAKQYARAFVYFAEQAEVFTGDKGHARLAVHLLLHNQSYIAARLFITDLPLDWQDEFETLIAEAEQTAEEKFQTTIQTALRSFYHLGDCPLNEQQERLGAARQLPLKEYLTGAQFLLRDPYAHQLIKAALVDTLRQLGVDQQMALRWLDAREYTINPAKLSAIEELPVVQELHRELADRLANHNPSEYQLAGQELQMQLMLLYPLIEEKVTDPAGWVNCLIGRIRGAASEAQPAILAVQRQLGQVIDDLGEKP</sequence>
<accession>A0A0R1WEG3</accession>
<gene>
    <name evidence="1" type="ORF">FC49_GL001452</name>
</gene>
<evidence type="ECO:0000313" key="1">
    <source>
        <dbReference type="EMBL" id="KRM16334.1"/>
    </source>
</evidence>
<dbReference type="PATRIC" id="fig|1423779.3.peg.1492"/>
<reference evidence="1 2" key="1">
    <citation type="journal article" date="2015" name="Genome Announc.">
        <title>Expanding the biotechnology potential of lactobacilli through comparative genomics of 213 strains and associated genera.</title>
        <authorList>
            <person name="Sun Z."/>
            <person name="Harris H.M."/>
            <person name="McCann A."/>
            <person name="Guo C."/>
            <person name="Argimon S."/>
            <person name="Zhang W."/>
            <person name="Yang X."/>
            <person name="Jeffery I.B."/>
            <person name="Cooney J.C."/>
            <person name="Kagawa T.F."/>
            <person name="Liu W."/>
            <person name="Song Y."/>
            <person name="Salvetti E."/>
            <person name="Wrobel A."/>
            <person name="Rasinkangas P."/>
            <person name="Parkhill J."/>
            <person name="Rea M.C."/>
            <person name="O'Sullivan O."/>
            <person name="Ritari J."/>
            <person name="Douillard F.P."/>
            <person name="Paul Ross R."/>
            <person name="Yang R."/>
            <person name="Briner A.E."/>
            <person name="Felis G.E."/>
            <person name="de Vos W.M."/>
            <person name="Barrangou R."/>
            <person name="Klaenhammer T.R."/>
            <person name="Caufield P.W."/>
            <person name="Cui Y."/>
            <person name="Zhang H."/>
            <person name="O'Toole P.W."/>
        </authorList>
    </citation>
    <scope>NUCLEOTIDE SEQUENCE [LARGE SCALE GENOMIC DNA]</scope>
    <source>
        <strain evidence="1 2">DSM 4864</strain>
    </source>
</reference>
<dbReference type="EMBL" id="AZGE01000004">
    <property type="protein sequence ID" value="KRM16334.1"/>
    <property type="molecule type" value="Genomic_DNA"/>
</dbReference>
<dbReference type="AlphaFoldDB" id="A0A0R1WEG3"/>